<evidence type="ECO:0000256" key="1">
    <source>
        <dbReference type="ARBA" id="ARBA00022741"/>
    </source>
</evidence>
<dbReference type="PROSITE" id="PS51198">
    <property type="entry name" value="UVRD_HELICASE_ATP_BIND"/>
    <property type="match status" value="1"/>
</dbReference>
<dbReference type="PANTHER" id="PTHR11070">
    <property type="entry name" value="UVRD / RECB / PCRA DNA HELICASE FAMILY MEMBER"/>
    <property type="match status" value="1"/>
</dbReference>
<dbReference type="Pfam" id="PF13361">
    <property type="entry name" value="UvrD_C"/>
    <property type="match status" value="2"/>
</dbReference>
<evidence type="ECO:0000256" key="5">
    <source>
        <dbReference type="ARBA" id="ARBA00023235"/>
    </source>
</evidence>
<dbReference type="AlphaFoldDB" id="A0A3D8IXT9"/>
<dbReference type="GO" id="GO:0005829">
    <property type="term" value="C:cytosol"/>
    <property type="evidence" value="ECO:0007669"/>
    <property type="project" value="TreeGrafter"/>
</dbReference>
<dbReference type="PANTHER" id="PTHR11070:SF67">
    <property type="entry name" value="DNA 3'-5' HELICASE"/>
    <property type="match status" value="1"/>
</dbReference>
<dbReference type="GO" id="GO:0000725">
    <property type="term" value="P:recombinational repair"/>
    <property type="evidence" value="ECO:0007669"/>
    <property type="project" value="TreeGrafter"/>
</dbReference>
<dbReference type="GO" id="GO:0016787">
    <property type="term" value="F:hydrolase activity"/>
    <property type="evidence" value="ECO:0007669"/>
    <property type="project" value="UniProtKB-UniRule"/>
</dbReference>
<protein>
    <recommendedName>
        <fullName evidence="7">DNA 3'-5' helicase</fullName>
        <ecNumber evidence="7">5.6.2.4</ecNumber>
    </recommendedName>
</protein>
<dbReference type="RefSeq" id="WP_104723938.1">
    <property type="nucleotide sequence ID" value="NZ_FZNE01000002.1"/>
</dbReference>
<dbReference type="EC" id="5.6.2.4" evidence="7"/>
<evidence type="ECO:0000256" key="9">
    <source>
        <dbReference type="PROSITE-ProRule" id="PRU00560"/>
    </source>
</evidence>
<gene>
    <name evidence="11" type="ORF">CQA62_01305</name>
</gene>
<comment type="catalytic activity">
    <reaction evidence="8">
        <text>ATP + H2O = ADP + phosphate + H(+)</text>
        <dbReference type="Rhea" id="RHEA:13065"/>
        <dbReference type="ChEBI" id="CHEBI:15377"/>
        <dbReference type="ChEBI" id="CHEBI:15378"/>
        <dbReference type="ChEBI" id="CHEBI:30616"/>
        <dbReference type="ChEBI" id="CHEBI:43474"/>
        <dbReference type="ChEBI" id="CHEBI:456216"/>
        <dbReference type="EC" id="5.6.2.4"/>
    </reaction>
</comment>
<feature type="binding site" evidence="9">
    <location>
        <begin position="12"/>
        <end position="19"/>
    </location>
    <ligand>
        <name>ATP</name>
        <dbReference type="ChEBI" id="CHEBI:30616"/>
    </ligand>
</feature>
<dbReference type="InterPro" id="IPR014017">
    <property type="entry name" value="DNA_helicase_UvrD-like_C"/>
</dbReference>
<evidence type="ECO:0000313" key="11">
    <source>
        <dbReference type="EMBL" id="RDU70078.1"/>
    </source>
</evidence>
<keyword evidence="1 9" id="KW-0547">Nucleotide-binding</keyword>
<proteinExistence type="predicted"/>
<dbReference type="EMBL" id="NXLU01000001">
    <property type="protein sequence ID" value="RDU70078.1"/>
    <property type="molecule type" value="Genomic_DNA"/>
</dbReference>
<evidence type="ECO:0000256" key="2">
    <source>
        <dbReference type="ARBA" id="ARBA00022801"/>
    </source>
</evidence>
<dbReference type="GO" id="GO:0003677">
    <property type="term" value="F:DNA binding"/>
    <property type="evidence" value="ECO:0007669"/>
    <property type="project" value="InterPro"/>
</dbReference>
<dbReference type="NCBIfam" id="NF010485">
    <property type="entry name" value="PRK13909.1-2"/>
    <property type="match status" value="1"/>
</dbReference>
<dbReference type="SUPFAM" id="SSF52540">
    <property type="entry name" value="P-loop containing nucleoside triphosphate hydrolases"/>
    <property type="match status" value="1"/>
</dbReference>
<dbReference type="GO" id="GO:0005524">
    <property type="term" value="F:ATP binding"/>
    <property type="evidence" value="ECO:0007669"/>
    <property type="project" value="UniProtKB-UniRule"/>
</dbReference>
<dbReference type="InterPro" id="IPR014016">
    <property type="entry name" value="UvrD-like_ATP-bd"/>
</dbReference>
<dbReference type="Gene3D" id="1.10.3170.10">
    <property type="entry name" value="Recbcd, chain B, domain 2"/>
    <property type="match status" value="1"/>
</dbReference>
<evidence type="ECO:0000256" key="6">
    <source>
        <dbReference type="ARBA" id="ARBA00034617"/>
    </source>
</evidence>
<keyword evidence="3 9" id="KW-0347">Helicase</keyword>
<keyword evidence="2 9" id="KW-0378">Hydrolase</keyword>
<dbReference type="Pfam" id="PF00580">
    <property type="entry name" value="UvrD-helicase"/>
    <property type="match status" value="1"/>
</dbReference>
<keyword evidence="4 9" id="KW-0067">ATP-binding</keyword>
<comment type="caution">
    <text evidence="11">The sequence shown here is derived from an EMBL/GenBank/DDBJ whole genome shotgun (WGS) entry which is preliminary data.</text>
</comment>
<evidence type="ECO:0000259" key="10">
    <source>
        <dbReference type="PROSITE" id="PS51198"/>
    </source>
</evidence>
<organism evidence="11 12">
    <name type="scientific">Helicobacter cholecystus</name>
    <dbReference type="NCBI Taxonomy" id="45498"/>
    <lineage>
        <taxon>Bacteria</taxon>
        <taxon>Pseudomonadati</taxon>
        <taxon>Campylobacterota</taxon>
        <taxon>Epsilonproteobacteria</taxon>
        <taxon>Campylobacterales</taxon>
        <taxon>Helicobacteraceae</taxon>
        <taxon>Helicobacter</taxon>
    </lineage>
</organism>
<dbReference type="Proteomes" id="UP000257067">
    <property type="component" value="Unassembled WGS sequence"/>
</dbReference>
<evidence type="ECO:0000256" key="3">
    <source>
        <dbReference type="ARBA" id="ARBA00022806"/>
    </source>
</evidence>
<name>A0A3D8IXT9_9HELI</name>
<comment type="catalytic activity">
    <reaction evidence="6">
        <text>Couples ATP hydrolysis with the unwinding of duplex DNA by translocating in the 3'-5' direction.</text>
        <dbReference type="EC" id="5.6.2.4"/>
    </reaction>
</comment>
<dbReference type="OrthoDB" id="9810135at2"/>
<evidence type="ECO:0000256" key="4">
    <source>
        <dbReference type="ARBA" id="ARBA00022840"/>
    </source>
</evidence>
<dbReference type="Gene3D" id="3.40.50.300">
    <property type="entry name" value="P-loop containing nucleotide triphosphate hydrolases"/>
    <property type="match status" value="3"/>
</dbReference>
<feature type="domain" description="UvrD-like helicase ATP-binding" evidence="10">
    <location>
        <begin position="1"/>
        <end position="413"/>
    </location>
</feature>
<keyword evidence="12" id="KW-1185">Reference proteome</keyword>
<evidence type="ECO:0000313" key="12">
    <source>
        <dbReference type="Proteomes" id="UP000257067"/>
    </source>
</evidence>
<sequence length="933" mass="108886">MSESKQLVCFEASAGSGKTYSLAMRYVYLLFEGAKVEEILTLTFTKKAVKEMGERIARFLEILAGEECEEKSNLIKNLNQHYALHQTIVQENAKRLLKNFYISTPKIMTIDAFFNSIAKRFCWYMGIPYNFSPQKLETKEIYEHFLSTLQDKQKEFLLEFCLSHDQSLSQILNMIDQVNANYPNSLKQLLQGDLEKIKAKILQEAKSIADRILNHPQASDTAKKNVSFKNFDDLLSKNWILKREQYHYFKNLKLSPSDFNELTQALKEYFCLKESISLGFIEQFRFHYSQSKSHMIKKHNALDFSDITQKCYSLLCENKISSDFFYFRLDEKISHILLDEFQDTSVLQYKILYPLIVEICSGNGRIKERSFFVVGDQKQSIYSFRGGEGRLMRDVRENFSLKDYALNTNYRSGEVIVEFVNQVFEQCMSDYTKQNSQKSGGYVKIFPQILFEKDTDNKSIVFDQIHSTLEELLQKGARLDEIAILCFNNQEVLEIGDFLKKYYQHITTEESISLDKKRDAQILLNALQYSLNPQETNSLAPYNLAKLLGQDIDSPPPYIAWKDQSIEEFIYQSIKLYALNSLEAQKMLELACESKNIEEFICNVKNFNGLEEEKQGLRILTIHKSKGLEFPHLIVVDKMSKGGNDKDPLFYHYDQELKATLFLKQKNREEFDEIYAYAKQVKKEKERKEKQNLLYVALTRAVESLWIMPIHPYRGNSAFENIGLVDKDGVLLLKSEYGKLENITSIKNEKNQPLLEVVTQKDFGRQESFIKVKEKIYKPNHIPAIKRGDAFHKALELYLGYKCPILKIGKYLKNHYGIYLNMEEEGKILESLQKISSLFVEKFHFSELKTEVSFMVEDKLYRIDCLLLCKDENQTIKKAIVIDYKSGGENKTYEDQIRRYANFVKIIYPQAEVRGYLMYQHNLDLHQVICEGV</sequence>
<dbReference type="InterPro" id="IPR000212">
    <property type="entry name" value="DNA_helicase_UvrD/REP"/>
</dbReference>
<evidence type="ECO:0000256" key="8">
    <source>
        <dbReference type="ARBA" id="ARBA00048988"/>
    </source>
</evidence>
<dbReference type="GO" id="GO:0043138">
    <property type="term" value="F:3'-5' DNA helicase activity"/>
    <property type="evidence" value="ECO:0007669"/>
    <property type="project" value="UniProtKB-EC"/>
</dbReference>
<evidence type="ECO:0000256" key="7">
    <source>
        <dbReference type="ARBA" id="ARBA00034808"/>
    </source>
</evidence>
<dbReference type="InterPro" id="IPR027417">
    <property type="entry name" value="P-loop_NTPase"/>
</dbReference>
<reference evidence="11 12" key="1">
    <citation type="submission" date="2018-04" db="EMBL/GenBank/DDBJ databases">
        <title>Novel Campyloabacter and Helicobacter Species and Strains.</title>
        <authorList>
            <person name="Mannion A.J."/>
            <person name="Shen Z."/>
            <person name="Fox J.G."/>
        </authorList>
    </citation>
    <scope>NUCLEOTIDE SEQUENCE [LARGE SCALE GENOMIC DNA]</scope>
    <source>
        <strain evidence="11 12">ATCC 700242</strain>
    </source>
</reference>
<keyword evidence="5" id="KW-0413">Isomerase</keyword>
<accession>A0A3D8IXT9</accession>